<protein>
    <submittedName>
        <fullName evidence="4">Ribosomal protein S18 acetylase RimI</fullName>
    </submittedName>
</protein>
<keyword evidence="5" id="KW-1185">Reference proteome</keyword>
<dbReference type="SUPFAM" id="SSF55729">
    <property type="entry name" value="Acyl-CoA N-acyltransferases (Nat)"/>
    <property type="match status" value="1"/>
</dbReference>
<keyword evidence="4" id="KW-0687">Ribonucleoprotein</keyword>
<organism evidence="4 5">
    <name type="scientific">Sanguibacter gelidistatuariae</name>
    <dbReference type="NCBI Taxonomy" id="1814289"/>
    <lineage>
        <taxon>Bacteria</taxon>
        <taxon>Bacillati</taxon>
        <taxon>Actinomycetota</taxon>
        <taxon>Actinomycetes</taxon>
        <taxon>Micrococcales</taxon>
        <taxon>Sanguibacteraceae</taxon>
        <taxon>Sanguibacter</taxon>
    </lineage>
</organism>
<evidence type="ECO:0000256" key="1">
    <source>
        <dbReference type="ARBA" id="ARBA00022679"/>
    </source>
</evidence>
<feature type="domain" description="N-acetyltransferase" evidence="3">
    <location>
        <begin position="6"/>
        <end position="152"/>
    </location>
</feature>
<gene>
    <name evidence="4" type="ORF">SAMN05216410_1118</name>
</gene>
<accession>A0A1G6HL41</accession>
<evidence type="ECO:0000256" key="2">
    <source>
        <dbReference type="ARBA" id="ARBA00023315"/>
    </source>
</evidence>
<dbReference type="PANTHER" id="PTHR43877:SF2">
    <property type="entry name" value="AMINOALKYLPHOSPHONATE N-ACETYLTRANSFERASE-RELATED"/>
    <property type="match status" value="1"/>
</dbReference>
<dbReference type="InterPro" id="IPR016181">
    <property type="entry name" value="Acyl_CoA_acyltransferase"/>
</dbReference>
<reference evidence="4 5" key="1">
    <citation type="submission" date="2016-09" db="EMBL/GenBank/DDBJ databases">
        <authorList>
            <person name="Capua I."/>
            <person name="De Benedictis P."/>
            <person name="Joannis T."/>
            <person name="Lombin L.H."/>
            <person name="Cattoli G."/>
        </authorList>
    </citation>
    <scope>NUCLEOTIDE SEQUENCE [LARGE SCALE GENOMIC DNA]</scope>
    <source>
        <strain evidence="4 5">ISLP-3</strain>
    </source>
</reference>
<evidence type="ECO:0000259" key="3">
    <source>
        <dbReference type="PROSITE" id="PS51186"/>
    </source>
</evidence>
<dbReference type="OrthoDB" id="4793359at2"/>
<dbReference type="GO" id="GO:0005840">
    <property type="term" value="C:ribosome"/>
    <property type="evidence" value="ECO:0007669"/>
    <property type="project" value="UniProtKB-KW"/>
</dbReference>
<keyword evidence="2" id="KW-0012">Acyltransferase</keyword>
<dbReference type="Proteomes" id="UP000199039">
    <property type="component" value="Unassembled WGS sequence"/>
</dbReference>
<dbReference type="InterPro" id="IPR050832">
    <property type="entry name" value="Bact_Acetyltransf"/>
</dbReference>
<dbReference type="PANTHER" id="PTHR43877">
    <property type="entry name" value="AMINOALKYLPHOSPHONATE N-ACETYLTRANSFERASE-RELATED-RELATED"/>
    <property type="match status" value="1"/>
</dbReference>
<dbReference type="GO" id="GO:0016747">
    <property type="term" value="F:acyltransferase activity, transferring groups other than amino-acyl groups"/>
    <property type="evidence" value="ECO:0007669"/>
    <property type="project" value="InterPro"/>
</dbReference>
<dbReference type="EMBL" id="FMYH01000001">
    <property type="protein sequence ID" value="SDB94904.1"/>
    <property type="molecule type" value="Genomic_DNA"/>
</dbReference>
<dbReference type="InterPro" id="IPR000182">
    <property type="entry name" value="GNAT_dom"/>
</dbReference>
<dbReference type="PROSITE" id="PS51186">
    <property type="entry name" value="GNAT"/>
    <property type="match status" value="1"/>
</dbReference>
<keyword evidence="4" id="KW-0689">Ribosomal protein</keyword>
<dbReference type="CDD" id="cd04301">
    <property type="entry name" value="NAT_SF"/>
    <property type="match status" value="1"/>
</dbReference>
<keyword evidence="1" id="KW-0808">Transferase</keyword>
<dbReference type="Pfam" id="PF00583">
    <property type="entry name" value="Acetyltransf_1"/>
    <property type="match status" value="1"/>
</dbReference>
<dbReference type="RefSeq" id="WP_093181359.1">
    <property type="nucleotide sequence ID" value="NZ_FMYH01000001.1"/>
</dbReference>
<name>A0A1G6HL41_9MICO</name>
<evidence type="ECO:0000313" key="4">
    <source>
        <dbReference type="EMBL" id="SDB94904.1"/>
    </source>
</evidence>
<sequence>MTTSTVVVRPAALDDLAGVWPLARDFATSFTVLRPEFTATFEALVGEQRAPDGRALSLLLVAVDPASAAVVGYLLSHTHRSFLANGPLAWIEEVMVSAEHRRYGVGGMLMDAAERWARESGAAYISLASRRAGPFYLALGYEDSATFFKKTL</sequence>
<evidence type="ECO:0000313" key="5">
    <source>
        <dbReference type="Proteomes" id="UP000199039"/>
    </source>
</evidence>
<dbReference type="Gene3D" id="3.40.630.30">
    <property type="match status" value="1"/>
</dbReference>
<proteinExistence type="predicted"/>
<dbReference type="AlphaFoldDB" id="A0A1G6HL41"/>
<dbReference type="STRING" id="1814289.SAMN05216410_1118"/>